<reference evidence="3" key="1">
    <citation type="journal article" date="2019" name="Int. J. Syst. Evol. Microbiol.">
        <title>The Global Catalogue of Microorganisms (GCM) 10K type strain sequencing project: providing services to taxonomists for standard genome sequencing and annotation.</title>
        <authorList>
            <consortium name="The Broad Institute Genomics Platform"/>
            <consortium name="The Broad Institute Genome Sequencing Center for Infectious Disease"/>
            <person name="Wu L."/>
            <person name="Ma J."/>
        </authorList>
    </citation>
    <scope>NUCLEOTIDE SEQUENCE [LARGE SCALE GENOMIC DNA]</scope>
    <source>
        <strain evidence="3">JCM 3296</strain>
    </source>
</reference>
<comment type="caution">
    <text evidence="2">The sequence shown here is derived from an EMBL/GenBank/DDBJ whole genome shotgun (WGS) entry which is preliminary data.</text>
</comment>
<gene>
    <name evidence="2" type="ORF">GCM10010178_29000</name>
</gene>
<keyword evidence="1" id="KW-0812">Transmembrane</keyword>
<keyword evidence="1" id="KW-0472">Membrane</keyword>
<feature type="transmembrane region" description="Helical" evidence="1">
    <location>
        <begin position="49"/>
        <end position="72"/>
    </location>
</feature>
<proteinExistence type="predicted"/>
<dbReference type="Proteomes" id="UP000649573">
    <property type="component" value="Unassembled WGS sequence"/>
</dbReference>
<evidence type="ECO:0000313" key="2">
    <source>
        <dbReference type="EMBL" id="GGU34865.1"/>
    </source>
</evidence>
<accession>A0ABQ2UJM2</accession>
<dbReference type="EMBL" id="BMRE01000009">
    <property type="protein sequence ID" value="GGU34865.1"/>
    <property type="molecule type" value="Genomic_DNA"/>
</dbReference>
<keyword evidence="3" id="KW-1185">Reference proteome</keyword>
<evidence type="ECO:0000256" key="1">
    <source>
        <dbReference type="SAM" id="Phobius"/>
    </source>
</evidence>
<keyword evidence="1" id="KW-1133">Transmembrane helix</keyword>
<organism evidence="2 3">
    <name type="scientific">Lentzea flava</name>
    <dbReference type="NCBI Taxonomy" id="103732"/>
    <lineage>
        <taxon>Bacteria</taxon>
        <taxon>Bacillati</taxon>
        <taxon>Actinomycetota</taxon>
        <taxon>Actinomycetes</taxon>
        <taxon>Pseudonocardiales</taxon>
        <taxon>Pseudonocardiaceae</taxon>
        <taxon>Lentzea</taxon>
    </lineage>
</organism>
<sequence length="84" mass="9402">MIFCAVAINRENHWRAVTFAVVAVCWISAARFPVKCAVTTDEPRRATVLFWLTVVATSAGFISMTTDVIALFDRGVNRRTVNRL</sequence>
<dbReference type="RefSeq" id="WP_189254160.1">
    <property type="nucleotide sequence ID" value="NZ_BMRE01000009.1"/>
</dbReference>
<protein>
    <submittedName>
        <fullName evidence="2">Uncharacterized protein</fullName>
    </submittedName>
</protein>
<feature type="transmembrane region" description="Helical" evidence="1">
    <location>
        <begin position="12"/>
        <end position="29"/>
    </location>
</feature>
<name>A0ABQ2UJM2_9PSEU</name>
<evidence type="ECO:0000313" key="3">
    <source>
        <dbReference type="Proteomes" id="UP000649573"/>
    </source>
</evidence>